<dbReference type="EMBL" id="NBNE01005365">
    <property type="protein sequence ID" value="OWZ03705.1"/>
    <property type="molecule type" value="Genomic_DNA"/>
</dbReference>
<dbReference type="Proteomes" id="UP000198211">
    <property type="component" value="Unassembled WGS sequence"/>
</dbReference>
<name>A0A225VEB5_9STRA</name>
<organism evidence="1 2">
    <name type="scientific">Phytophthora megakarya</name>
    <dbReference type="NCBI Taxonomy" id="4795"/>
    <lineage>
        <taxon>Eukaryota</taxon>
        <taxon>Sar</taxon>
        <taxon>Stramenopiles</taxon>
        <taxon>Oomycota</taxon>
        <taxon>Peronosporomycetes</taxon>
        <taxon>Peronosporales</taxon>
        <taxon>Peronosporaceae</taxon>
        <taxon>Phytophthora</taxon>
    </lineage>
</organism>
<protein>
    <submittedName>
        <fullName evidence="1">Uncharacterized protein</fullName>
    </submittedName>
</protein>
<comment type="caution">
    <text evidence="1">The sequence shown here is derived from an EMBL/GenBank/DDBJ whole genome shotgun (WGS) entry which is preliminary data.</text>
</comment>
<sequence length="116" mass="13450">MATMYDIWKTVNRKYFKALARFTKSGEQEKDFYDYCGGSIDVFYLRECLQVKPDLIQFVEGGMLEDDEFDSIKRATVNPPVQQLTPNKKLKCELVESVKTLAAKLKPSTRHSLIKY</sequence>
<evidence type="ECO:0000313" key="1">
    <source>
        <dbReference type="EMBL" id="OWZ03705.1"/>
    </source>
</evidence>
<dbReference type="AlphaFoldDB" id="A0A225VEB5"/>
<reference evidence="2" key="1">
    <citation type="submission" date="2017-03" db="EMBL/GenBank/DDBJ databases">
        <title>Phytopthora megakarya and P. palmivora, two closely related causual agents of cacao black pod achieved similar genome size and gene model numbers by different mechanisms.</title>
        <authorList>
            <person name="Ali S."/>
            <person name="Shao J."/>
            <person name="Larry D.J."/>
            <person name="Kronmiller B."/>
            <person name="Shen D."/>
            <person name="Strem M.D."/>
            <person name="Melnick R.L."/>
            <person name="Guiltinan M.J."/>
            <person name="Tyler B.M."/>
            <person name="Meinhardt L.W."/>
            <person name="Bailey B.A."/>
        </authorList>
    </citation>
    <scope>NUCLEOTIDE SEQUENCE [LARGE SCALE GENOMIC DNA]</scope>
    <source>
        <strain evidence="2">zdho120</strain>
    </source>
</reference>
<accession>A0A225VEB5</accession>
<evidence type="ECO:0000313" key="2">
    <source>
        <dbReference type="Proteomes" id="UP000198211"/>
    </source>
</evidence>
<proteinExistence type="predicted"/>
<keyword evidence="2" id="KW-1185">Reference proteome</keyword>
<gene>
    <name evidence="1" type="ORF">PHMEG_00024515</name>
</gene>
<dbReference type="OrthoDB" id="95446at2759"/>